<evidence type="ECO:0000256" key="1">
    <source>
        <dbReference type="SAM" id="MobiDB-lite"/>
    </source>
</evidence>
<comment type="caution">
    <text evidence="2">The sequence shown here is derived from an EMBL/GenBank/DDBJ whole genome shotgun (WGS) entry which is preliminary data.</text>
</comment>
<dbReference type="EMBL" id="JAHRIP010047724">
    <property type="protein sequence ID" value="MEQ2299047.1"/>
    <property type="molecule type" value="Genomic_DNA"/>
</dbReference>
<reference evidence="2 3" key="1">
    <citation type="submission" date="2021-06" db="EMBL/GenBank/DDBJ databases">
        <authorList>
            <person name="Palmer J.M."/>
        </authorList>
    </citation>
    <scope>NUCLEOTIDE SEQUENCE [LARGE SCALE GENOMIC DNA]</scope>
    <source>
        <strain evidence="2 3">AS_MEX2019</strain>
        <tissue evidence="2">Muscle</tissue>
    </source>
</reference>
<evidence type="ECO:0000313" key="3">
    <source>
        <dbReference type="Proteomes" id="UP001469553"/>
    </source>
</evidence>
<dbReference type="Proteomes" id="UP001469553">
    <property type="component" value="Unassembled WGS sequence"/>
</dbReference>
<name>A0ABV0YZG3_9TELE</name>
<proteinExistence type="predicted"/>
<keyword evidence="3" id="KW-1185">Reference proteome</keyword>
<evidence type="ECO:0000313" key="2">
    <source>
        <dbReference type="EMBL" id="MEQ2299047.1"/>
    </source>
</evidence>
<gene>
    <name evidence="2" type="ORF">AMECASPLE_011556</name>
</gene>
<accession>A0ABV0YZG3</accession>
<feature type="region of interest" description="Disordered" evidence="1">
    <location>
        <begin position="23"/>
        <end position="42"/>
    </location>
</feature>
<sequence length="75" mass="8324">MQTSLICTANSITSRLLRARSLSRRGVSRDQTPKGSLGRPRDAVIQDPLRGHESVQKMEGSGWQLLLIKANFKGF</sequence>
<protein>
    <submittedName>
        <fullName evidence="2">Uncharacterized protein</fullName>
    </submittedName>
</protein>
<organism evidence="2 3">
    <name type="scientific">Ameca splendens</name>
    <dbReference type="NCBI Taxonomy" id="208324"/>
    <lineage>
        <taxon>Eukaryota</taxon>
        <taxon>Metazoa</taxon>
        <taxon>Chordata</taxon>
        <taxon>Craniata</taxon>
        <taxon>Vertebrata</taxon>
        <taxon>Euteleostomi</taxon>
        <taxon>Actinopterygii</taxon>
        <taxon>Neopterygii</taxon>
        <taxon>Teleostei</taxon>
        <taxon>Neoteleostei</taxon>
        <taxon>Acanthomorphata</taxon>
        <taxon>Ovalentaria</taxon>
        <taxon>Atherinomorphae</taxon>
        <taxon>Cyprinodontiformes</taxon>
        <taxon>Goodeidae</taxon>
        <taxon>Ameca</taxon>
    </lineage>
</organism>